<dbReference type="InterPro" id="IPR009056">
    <property type="entry name" value="Cyt_c-like_dom"/>
</dbReference>
<evidence type="ECO:0000256" key="4">
    <source>
        <dbReference type="PROSITE-ProRule" id="PRU00433"/>
    </source>
</evidence>
<feature type="signal peptide" evidence="5">
    <location>
        <begin position="1"/>
        <end position="23"/>
    </location>
</feature>
<dbReference type="AlphaFoldDB" id="A0A9J7BP81"/>
<dbReference type="SUPFAM" id="SSF46626">
    <property type="entry name" value="Cytochrome c"/>
    <property type="match status" value="1"/>
</dbReference>
<evidence type="ECO:0000256" key="3">
    <source>
        <dbReference type="ARBA" id="ARBA00023004"/>
    </source>
</evidence>
<dbReference type="KEGG" id="orp:MOP44_01150"/>
<feature type="chain" id="PRO_5039937042" evidence="5">
    <location>
        <begin position="24"/>
        <end position="97"/>
    </location>
</feature>
<evidence type="ECO:0000256" key="2">
    <source>
        <dbReference type="ARBA" id="ARBA00022723"/>
    </source>
</evidence>
<dbReference type="Proteomes" id="UP001059380">
    <property type="component" value="Chromosome"/>
</dbReference>
<name>A0A9J7BP81_9BACT</name>
<protein>
    <submittedName>
        <fullName evidence="7">Cytochrome c</fullName>
    </submittedName>
</protein>
<proteinExistence type="predicted"/>
<dbReference type="EMBL" id="CP093313">
    <property type="protein sequence ID" value="UWZ84555.1"/>
    <property type="molecule type" value="Genomic_DNA"/>
</dbReference>
<accession>A0A9J7BP81</accession>
<dbReference type="GO" id="GO:0009055">
    <property type="term" value="F:electron transfer activity"/>
    <property type="evidence" value="ECO:0007669"/>
    <property type="project" value="InterPro"/>
</dbReference>
<dbReference type="GO" id="GO:0046872">
    <property type="term" value="F:metal ion binding"/>
    <property type="evidence" value="ECO:0007669"/>
    <property type="project" value="UniProtKB-KW"/>
</dbReference>
<keyword evidence="5" id="KW-0732">Signal</keyword>
<evidence type="ECO:0000256" key="1">
    <source>
        <dbReference type="ARBA" id="ARBA00022617"/>
    </source>
</evidence>
<keyword evidence="8" id="KW-1185">Reference proteome</keyword>
<feature type="domain" description="Cytochrome c" evidence="6">
    <location>
        <begin position="21"/>
        <end position="97"/>
    </location>
</feature>
<dbReference type="Gene3D" id="1.10.760.10">
    <property type="entry name" value="Cytochrome c-like domain"/>
    <property type="match status" value="1"/>
</dbReference>
<evidence type="ECO:0000259" key="6">
    <source>
        <dbReference type="PROSITE" id="PS51007"/>
    </source>
</evidence>
<dbReference type="Pfam" id="PF13442">
    <property type="entry name" value="Cytochrome_CBB3"/>
    <property type="match status" value="1"/>
</dbReference>
<keyword evidence="2 4" id="KW-0479">Metal-binding</keyword>
<gene>
    <name evidence="7" type="ORF">MOP44_01150</name>
</gene>
<organism evidence="7 8">
    <name type="scientific">Occallatibacter riparius</name>
    <dbReference type="NCBI Taxonomy" id="1002689"/>
    <lineage>
        <taxon>Bacteria</taxon>
        <taxon>Pseudomonadati</taxon>
        <taxon>Acidobacteriota</taxon>
        <taxon>Terriglobia</taxon>
        <taxon>Terriglobales</taxon>
        <taxon>Acidobacteriaceae</taxon>
        <taxon>Occallatibacter</taxon>
    </lineage>
</organism>
<dbReference type="InterPro" id="IPR036909">
    <property type="entry name" value="Cyt_c-like_dom_sf"/>
</dbReference>
<keyword evidence="3 4" id="KW-0408">Iron</keyword>
<keyword evidence="1 4" id="KW-0349">Heme</keyword>
<evidence type="ECO:0000313" key="7">
    <source>
        <dbReference type="EMBL" id="UWZ84555.1"/>
    </source>
</evidence>
<evidence type="ECO:0000256" key="5">
    <source>
        <dbReference type="SAM" id="SignalP"/>
    </source>
</evidence>
<dbReference type="GO" id="GO:0020037">
    <property type="term" value="F:heme binding"/>
    <property type="evidence" value="ECO:0007669"/>
    <property type="project" value="InterPro"/>
</dbReference>
<dbReference type="PROSITE" id="PS51007">
    <property type="entry name" value="CYTC"/>
    <property type="match status" value="1"/>
</dbReference>
<evidence type="ECO:0000313" key="8">
    <source>
        <dbReference type="Proteomes" id="UP001059380"/>
    </source>
</evidence>
<reference evidence="7" key="1">
    <citation type="submission" date="2021-04" db="EMBL/GenBank/DDBJ databases">
        <title>Phylogenetic analysis of Acidobacteriaceae.</title>
        <authorList>
            <person name="Qiu L."/>
            <person name="Zhang Q."/>
        </authorList>
    </citation>
    <scope>NUCLEOTIDE SEQUENCE</scope>
    <source>
        <strain evidence="7">DSM 25168</strain>
    </source>
</reference>
<sequence length="97" mass="9853">MSKKLAIGLVVLSLSLVSTSAWAKDPAAVYKSKCAGCHGPAGEGKMGPALKGTSMSADDIASLLAKGDPAKKAPHNKHFSGATAEKAKALADYIKTL</sequence>
<dbReference type="RefSeq" id="WP_260794061.1">
    <property type="nucleotide sequence ID" value="NZ_CP093313.1"/>
</dbReference>